<keyword evidence="2" id="KW-1185">Reference proteome</keyword>
<organism evidence="1 2">
    <name type="scientific">Salsuginibacillus halophilus</name>
    <dbReference type="NCBI Taxonomy" id="517424"/>
    <lineage>
        <taxon>Bacteria</taxon>
        <taxon>Bacillati</taxon>
        <taxon>Bacillota</taxon>
        <taxon>Bacilli</taxon>
        <taxon>Bacillales</taxon>
        <taxon>Bacillaceae</taxon>
        <taxon>Salsuginibacillus</taxon>
    </lineage>
</organism>
<dbReference type="OrthoDB" id="2083716at2"/>
<evidence type="ECO:0000313" key="2">
    <source>
        <dbReference type="Proteomes" id="UP000242310"/>
    </source>
</evidence>
<gene>
    <name evidence="1" type="ORF">B0H94_10699</name>
</gene>
<comment type="caution">
    <text evidence="1">The sequence shown here is derived from an EMBL/GenBank/DDBJ whole genome shotgun (WGS) entry which is preliminary data.</text>
</comment>
<accession>A0A2P8HHY7</accession>
<name>A0A2P8HHY7_9BACI</name>
<dbReference type="AlphaFoldDB" id="A0A2P8HHY7"/>
<reference evidence="1 2" key="1">
    <citation type="submission" date="2018-03" db="EMBL/GenBank/DDBJ databases">
        <title>Genomic Encyclopedia of Type Strains, Phase III (KMG-III): the genomes of soil and plant-associated and newly described type strains.</title>
        <authorList>
            <person name="Whitman W."/>
        </authorList>
    </citation>
    <scope>NUCLEOTIDE SEQUENCE [LARGE SCALE GENOMIC DNA]</scope>
    <source>
        <strain evidence="1 2">CGMCC 1.07653</strain>
    </source>
</reference>
<sequence length="169" mass="19478">MTDVRKADFYYGSLLSILINQHKDPRVFEKGEHRRIYAISRAESTGEKLWIYTKYKSEPSENQTHQTKTWTFRFSPDEINAILQLYTAGEEDRYAFALICAKYDCFQESEIALLTFQQVIDCLGLEGVEVSPPRIAIRTRKGRRGLQAYGSGRDVAEALMISRDAVERL</sequence>
<proteinExistence type="predicted"/>
<dbReference type="EMBL" id="PYAV01000006">
    <property type="protein sequence ID" value="PSL45844.1"/>
    <property type="molecule type" value="Genomic_DNA"/>
</dbReference>
<protein>
    <submittedName>
        <fullName evidence="1">Uncharacterized protein</fullName>
    </submittedName>
</protein>
<dbReference type="Proteomes" id="UP000242310">
    <property type="component" value="Unassembled WGS sequence"/>
</dbReference>
<evidence type="ECO:0000313" key="1">
    <source>
        <dbReference type="EMBL" id="PSL45844.1"/>
    </source>
</evidence>
<dbReference type="RefSeq" id="WP_106588518.1">
    <property type="nucleotide sequence ID" value="NZ_PYAV01000006.1"/>
</dbReference>